<protein>
    <submittedName>
        <fullName evidence="1">Carbohydrate-binding protein</fullName>
    </submittedName>
</protein>
<dbReference type="PANTHER" id="PTHR47190:SF2">
    <property type="entry name" value="CELLOBIOSE DEHYDROGENASE (AFU_ORTHOLOGUE AFUA_2G17620)"/>
    <property type="match status" value="1"/>
</dbReference>
<dbReference type="PRINTS" id="PR00469">
    <property type="entry name" value="PNDRDTASEII"/>
</dbReference>
<evidence type="ECO:0000313" key="2">
    <source>
        <dbReference type="Proteomes" id="UP000243217"/>
    </source>
</evidence>
<proteinExistence type="predicted"/>
<evidence type="ECO:0000313" key="1">
    <source>
        <dbReference type="EMBL" id="OQS00119.1"/>
    </source>
</evidence>
<reference evidence="1 2" key="1">
    <citation type="journal article" date="2014" name="Genome Biol. Evol.">
        <title>The secreted proteins of Achlya hypogyna and Thraustotheca clavata identify the ancestral oomycete secretome and reveal gene acquisitions by horizontal gene transfer.</title>
        <authorList>
            <person name="Misner I."/>
            <person name="Blouin N."/>
            <person name="Leonard G."/>
            <person name="Richards T.A."/>
            <person name="Lane C.E."/>
        </authorList>
    </citation>
    <scope>NUCLEOTIDE SEQUENCE [LARGE SCALE GENOMIC DNA]</scope>
    <source>
        <strain evidence="1 2">ATCC 34112</strain>
    </source>
</reference>
<accession>A0A1V9ZQ58</accession>
<dbReference type="Gene3D" id="3.50.50.60">
    <property type="entry name" value="FAD/NAD(P)-binding domain"/>
    <property type="match status" value="1"/>
</dbReference>
<comment type="caution">
    <text evidence="1">The sequence shown here is derived from an EMBL/GenBank/DDBJ whole genome shotgun (WGS) entry which is preliminary data.</text>
</comment>
<dbReference type="Proteomes" id="UP000243217">
    <property type="component" value="Unassembled WGS sequence"/>
</dbReference>
<dbReference type="OrthoDB" id="413885at2759"/>
<dbReference type="SUPFAM" id="SSF51905">
    <property type="entry name" value="FAD/NAD(P)-binding domain"/>
    <property type="match status" value="1"/>
</dbReference>
<dbReference type="EMBL" id="JNBS01001749">
    <property type="protein sequence ID" value="OQS00119.1"/>
    <property type="molecule type" value="Genomic_DNA"/>
</dbReference>
<dbReference type="PANTHER" id="PTHR47190">
    <property type="entry name" value="DEHYDROGENASE, PUTATIVE-RELATED"/>
    <property type="match status" value="1"/>
</dbReference>
<dbReference type="STRING" id="74557.A0A1V9ZQ58"/>
<dbReference type="AlphaFoldDB" id="A0A1V9ZQ58"/>
<sequence length="118" mass="12451">MVCIVQVVLGATFDVVKIGSGPGGLVAGEYLSRNAFISVLILEGGGPSLAATGGTNIPSYAKSEQLTRFDIPGEYSKVAFSGDNKYCMKSDWIASPQNLYLRKVVGESSSLYGPPEIE</sequence>
<dbReference type="InterPro" id="IPR053208">
    <property type="entry name" value="GMC_Oxidoreductase_CD"/>
</dbReference>
<keyword evidence="2" id="KW-1185">Reference proteome</keyword>
<name>A0A1V9ZQ58_9STRA</name>
<dbReference type="InterPro" id="IPR036188">
    <property type="entry name" value="FAD/NAD-bd_sf"/>
</dbReference>
<gene>
    <name evidence="1" type="ORF">THRCLA_21746</name>
</gene>
<organism evidence="1 2">
    <name type="scientific">Thraustotheca clavata</name>
    <dbReference type="NCBI Taxonomy" id="74557"/>
    <lineage>
        <taxon>Eukaryota</taxon>
        <taxon>Sar</taxon>
        <taxon>Stramenopiles</taxon>
        <taxon>Oomycota</taxon>
        <taxon>Saprolegniomycetes</taxon>
        <taxon>Saprolegniales</taxon>
        <taxon>Achlyaceae</taxon>
        <taxon>Thraustotheca</taxon>
    </lineage>
</organism>